<evidence type="ECO:0000256" key="3">
    <source>
        <dbReference type="ARBA" id="ARBA00012752"/>
    </source>
</evidence>
<dbReference type="Pfam" id="PF22907">
    <property type="entry name" value="Ams1-like_1st"/>
    <property type="match status" value="1"/>
</dbReference>
<sequence length="1092" mass="123676">MSGQYTYPRLTEEVEHNLLPGISLKRLDLFLEGPYNEYDLSSVLDRIRLDDEQIVNMTIWSAPGIEKVTFDEATPKLKGDEAKPLKKGDLIGGSWGQHWVKVEINIPSRFRESDEPVVFEFDPGCEALICDITGHPLHGITGGPNSTINAYPGYVEDRRIKHIIPREAVNQGKYECYIEVACNGIFGIGINGYRHHEPDMNMKYHLARADLVQIRSAAHALKVDFQILKQFVRSPQGDKSPVSRKALKAANEIMNVFRNDNDRLIDETIVQGREIAKNVIGEGLNDFEDDETKVWAIGHCHIDTGWLWRYIHTQQKIARSWSTQIDLMTRYPEHQFTASSAQQFQWLEKLYPTLYERVIQAVKDDKFHPIGGSWLEHDCILPSGESLIRQYLYGQRFFQEKFGWKSNIAWLPDTFGYASQLPQILRLAGIEYFFTQKLSWNNINVFPHSTFNWSGLDGTNFSELQQGISQNKNLESTDQCLLLFGNGDGGGGPTSLMLEKLRRLNSASVKSPEVPKTKISKVERFFEHLKEKTQGGKTLSNWKGELYFELHRGIFTSQAQIKNGNQTIEKLLRDLEYFGTLASLTCDTYAYPKSQLDEIWQDVLLNQFHDVLPGTSIKMVNDDAKEIYERRIAQTHILLDQALDVLLPQGDGEVTILDGTRLNRSGVVELPPGLKEDKITTQPGLDDKVLAYYTSSSGIGTLSNPPDSATPSAKHENSTYTLSNDMIRLTISHGRITSLYDLMSERELIVSGIGTSTAGLMLYEDYPLSYDAWEAEVYHLKMGREVMFDRVEIVANGPLRSTIRTESVFGESKVVLYISVDTTAQGDIPSIRVDARVDWHETHKFLKFALPLDIHSSTATYGTQFGLIERPTHRNTQIDQAKFEVPAHTFADVSEAGYGLSVVSDDKYGYIVEGNTMRISLLRSATAPDPTQDRGHHKFTFHVLPHRERLIESGVYEKALGLINPLRVRRIDQETKPTLPITFTLHPYHASSDGVVLETIKRGEDDSANSDSSVIKHKTIILRLYESLGGRSKTTLKITGLSKPSSLKWLNILEEAEMFEDQPVKWRMTDGVVEIDMDFRCFEIKTLGILLE</sequence>
<dbReference type="GO" id="GO:0004559">
    <property type="term" value="F:alpha-mannosidase activity"/>
    <property type="evidence" value="ECO:0007669"/>
    <property type="project" value="UniProtKB-EC"/>
</dbReference>
<dbReference type="Proteomes" id="UP000092730">
    <property type="component" value="Chromosome 5"/>
</dbReference>
<comment type="similarity">
    <text evidence="2">Belongs to the glycosyl hydrolase 38 family.</text>
</comment>
<dbReference type="SUPFAM" id="SSF88713">
    <property type="entry name" value="Glycoside hydrolase/deacetylase"/>
    <property type="match status" value="1"/>
</dbReference>
<dbReference type="InterPro" id="IPR015341">
    <property type="entry name" value="Glyco_hydro_38_cen"/>
</dbReference>
<dbReference type="AlphaFoldDB" id="A0AAJ8KD65"/>
<keyword evidence="4" id="KW-0479">Metal-binding</keyword>
<dbReference type="FunFam" id="3.20.110.10:FF:000002">
    <property type="entry name" value="alpha-mannosidase 2C1 isoform X1"/>
    <property type="match status" value="1"/>
</dbReference>
<feature type="domain" description="Glycoside hydrolase family 38 central" evidence="7">
    <location>
        <begin position="549"/>
        <end position="628"/>
    </location>
</feature>
<dbReference type="GO" id="GO:0030246">
    <property type="term" value="F:carbohydrate binding"/>
    <property type="evidence" value="ECO:0007669"/>
    <property type="project" value="InterPro"/>
</dbReference>
<dbReference type="EC" id="3.2.1.24" evidence="3"/>
<keyword evidence="9" id="KW-1185">Reference proteome</keyword>
<organism evidence="8 9">
    <name type="scientific">Kwoniella bestiolae CBS 10118</name>
    <dbReference type="NCBI Taxonomy" id="1296100"/>
    <lineage>
        <taxon>Eukaryota</taxon>
        <taxon>Fungi</taxon>
        <taxon>Dikarya</taxon>
        <taxon>Basidiomycota</taxon>
        <taxon>Agaricomycotina</taxon>
        <taxon>Tremellomycetes</taxon>
        <taxon>Tremellales</taxon>
        <taxon>Cryptococcaceae</taxon>
        <taxon>Kwoniella</taxon>
    </lineage>
</organism>
<name>A0AAJ8KD65_9TREE</name>
<dbReference type="InterPro" id="IPR037094">
    <property type="entry name" value="Glyco_hydro_38_cen_sf"/>
</dbReference>
<dbReference type="SUPFAM" id="SSF88688">
    <property type="entry name" value="Families 57/38 glycoside transferase middle domain"/>
    <property type="match status" value="1"/>
</dbReference>
<dbReference type="Gene3D" id="1.20.1270.50">
    <property type="entry name" value="Glycoside hydrolase family 38, central domain"/>
    <property type="match status" value="1"/>
</dbReference>
<comment type="catalytic activity">
    <reaction evidence="1">
        <text>Hydrolysis of terminal, non-reducing alpha-D-mannose residues in alpha-D-mannosides.</text>
        <dbReference type="EC" id="3.2.1.24"/>
    </reaction>
</comment>
<dbReference type="KEGG" id="kbi:30209946"/>
<dbReference type="Gene3D" id="3.20.110.10">
    <property type="entry name" value="Glycoside hydrolase 38, N terminal domain"/>
    <property type="match status" value="1"/>
</dbReference>
<evidence type="ECO:0000256" key="6">
    <source>
        <dbReference type="ARBA" id="ARBA00023295"/>
    </source>
</evidence>
<dbReference type="EMBL" id="CP144545">
    <property type="protein sequence ID" value="WVW85149.1"/>
    <property type="molecule type" value="Genomic_DNA"/>
</dbReference>
<dbReference type="InterPro" id="IPR011330">
    <property type="entry name" value="Glyco_hydro/deAcase_b/a-brl"/>
</dbReference>
<dbReference type="InterPro" id="IPR054723">
    <property type="entry name" value="Ams1-like_N"/>
</dbReference>
<evidence type="ECO:0000313" key="8">
    <source>
        <dbReference type="EMBL" id="WVW85149.1"/>
    </source>
</evidence>
<evidence type="ECO:0000256" key="4">
    <source>
        <dbReference type="ARBA" id="ARBA00022723"/>
    </source>
</evidence>
<dbReference type="PANTHER" id="PTHR46017:SF1">
    <property type="entry name" value="ALPHA-MANNOSIDASE 2C1"/>
    <property type="match status" value="1"/>
</dbReference>
<dbReference type="SMART" id="SM00872">
    <property type="entry name" value="Alpha-mann_mid"/>
    <property type="match status" value="1"/>
</dbReference>
<evidence type="ECO:0000313" key="9">
    <source>
        <dbReference type="Proteomes" id="UP000092730"/>
    </source>
</evidence>
<evidence type="ECO:0000259" key="7">
    <source>
        <dbReference type="SMART" id="SM00872"/>
    </source>
</evidence>
<dbReference type="GO" id="GO:0046872">
    <property type="term" value="F:metal ion binding"/>
    <property type="evidence" value="ECO:0007669"/>
    <property type="project" value="UniProtKB-KW"/>
</dbReference>
<dbReference type="InterPro" id="IPR000602">
    <property type="entry name" value="Glyco_hydro_38_N"/>
</dbReference>
<dbReference type="PANTHER" id="PTHR46017">
    <property type="entry name" value="ALPHA-MANNOSIDASE 2C1"/>
    <property type="match status" value="1"/>
</dbReference>
<dbReference type="Pfam" id="PF07748">
    <property type="entry name" value="Glyco_hydro_38C"/>
    <property type="match status" value="1"/>
</dbReference>
<dbReference type="FunFam" id="1.20.1270.50:FF:000004">
    <property type="entry name" value="alpha-mannosidase 2C1 isoform X1"/>
    <property type="match status" value="1"/>
</dbReference>
<dbReference type="InterPro" id="IPR041147">
    <property type="entry name" value="GH38_C"/>
</dbReference>
<accession>A0AAJ8KD65</accession>
<dbReference type="GO" id="GO:0009313">
    <property type="term" value="P:oligosaccharide catabolic process"/>
    <property type="evidence" value="ECO:0007669"/>
    <property type="project" value="TreeGrafter"/>
</dbReference>
<dbReference type="Pfam" id="PF09261">
    <property type="entry name" value="Alpha-mann_mid"/>
    <property type="match status" value="1"/>
</dbReference>
<dbReference type="GO" id="GO:0006013">
    <property type="term" value="P:mannose metabolic process"/>
    <property type="evidence" value="ECO:0007669"/>
    <property type="project" value="InterPro"/>
</dbReference>
<dbReference type="InterPro" id="IPR027291">
    <property type="entry name" value="Glyco_hydro_38_N_sf"/>
</dbReference>
<reference evidence="8" key="2">
    <citation type="submission" date="2024-02" db="EMBL/GenBank/DDBJ databases">
        <title>Comparative genomics of Cryptococcus and Kwoniella reveals pathogenesis evolution and contrasting modes of karyotype evolution via chromosome fusion or intercentromeric recombination.</title>
        <authorList>
            <person name="Coelho M.A."/>
            <person name="David-Palma M."/>
            <person name="Shea T."/>
            <person name="Bowers K."/>
            <person name="McGinley-Smith S."/>
            <person name="Mohammad A.W."/>
            <person name="Gnirke A."/>
            <person name="Yurkov A.M."/>
            <person name="Nowrousian M."/>
            <person name="Sun S."/>
            <person name="Cuomo C.A."/>
            <person name="Heitman J."/>
        </authorList>
    </citation>
    <scope>NUCLEOTIDE SEQUENCE</scope>
    <source>
        <strain evidence="8">CBS 10118</strain>
    </source>
</reference>
<dbReference type="InterPro" id="IPR011013">
    <property type="entry name" value="Gal_mutarotase_sf_dom"/>
</dbReference>
<dbReference type="Pfam" id="PF17677">
    <property type="entry name" value="Glyco_hydro38C2"/>
    <property type="match status" value="1"/>
</dbReference>
<evidence type="ECO:0000256" key="2">
    <source>
        <dbReference type="ARBA" id="ARBA00009792"/>
    </source>
</evidence>
<dbReference type="RefSeq" id="XP_019045160.2">
    <property type="nucleotide sequence ID" value="XM_019192163.2"/>
</dbReference>
<proteinExistence type="inferred from homology"/>
<keyword evidence="6" id="KW-0326">Glycosidase</keyword>
<dbReference type="Gene3D" id="2.70.98.30">
    <property type="entry name" value="Golgi alpha-mannosidase II, domain 4"/>
    <property type="match status" value="1"/>
</dbReference>
<evidence type="ECO:0000256" key="1">
    <source>
        <dbReference type="ARBA" id="ARBA00000365"/>
    </source>
</evidence>
<gene>
    <name evidence="8" type="ORF">I302_107187</name>
</gene>
<evidence type="ECO:0000256" key="5">
    <source>
        <dbReference type="ARBA" id="ARBA00022801"/>
    </source>
</evidence>
<protein>
    <recommendedName>
        <fullName evidence="3">alpha-mannosidase</fullName>
        <ecNumber evidence="3">3.2.1.24</ecNumber>
    </recommendedName>
</protein>
<dbReference type="Pfam" id="PF01074">
    <property type="entry name" value="Glyco_hydro_38N"/>
    <property type="match status" value="1"/>
</dbReference>
<reference evidence="8" key="1">
    <citation type="submission" date="2013-07" db="EMBL/GenBank/DDBJ databases">
        <authorList>
            <consortium name="The Broad Institute Genome Sequencing Platform"/>
            <person name="Cuomo C."/>
            <person name="Litvintseva A."/>
            <person name="Chen Y."/>
            <person name="Heitman J."/>
            <person name="Sun S."/>
            <person name="Springer D."/>
            <person name="Dromer F."/>
            <person name="Young S.K."/>
            <person name="Zeng Q."/>
            <person name="Gargeya S."/>
            <person name="Fitzgerald M."/>
            <person name="Abouelleil A."/>
            <person name="Alvarado L."/>
            <person name="Berlin A.M."/>
            <person name="Chapman S.B."/>
            <person name="Dewar J."/>
            <person name="Goldberg J."/>
            <person name="Griggs A."/>
            <person name="Gujja S."/>
            <person name="Hansen M."/>
            <person name="Howarth C."/>
            <person name="Imamovic A."/>
            <person name="Larimer J."/>
            <person name="McCowan C."/>
            <person name="Murphy C."/>
            <person name="Pearson M."/>
            <person name="Priest M."/>
            <person name="Roberts A."/>
            <person name="Saif S."/>
            <person name="Shea T."/>
            <person name="Sykes S."/>
            <person name="Wortman J."/>
            <person name="Nusbaum C."/>
            <person name="Birren B."/>
        </authorList>
    </citation>
    <scope>NUCLEOTIDE SEQUENCE</scope>
    <source>
        <strain evidence="8">CBS 10118</strain>
    </source>
</reference>
<dbReference type="GO" id="GO:0000329">
    <property type="term" value="C:fungal-type vacuole membrane"/>
    <property type="evidence" value="ECO:0007669"/>
    <property type="project" value="TreeGrafter"/>
</dbReference>
<dbReference type="GeneID" id="30209946"/>
<dbReference type="SUPFAM" id="SSF74650">
    <property type="entry name" value="Galactose mutarotase-like"/>
    <property type="match status" value="1"/>
</dbReference>
<dbReference type="InterPro" id="IPR028995">
    <property type="entry name" value="Glyco_hydro_57/38_cen_sf"/>
</dbReference>
<keyword evidence="5" id="KW-0378">Hydrolase</keyword>
<dbReference type="InterPro" id="IPR011682">
    <property type="entry name" value="Glyco_hydro_38_C"/>
</dbReference>